<sequence>MDDHADFDIEEFDIDDVDDTPTVSCTVCDREWDLDFELDELHAGNQAFEQFALDHQRHAGHFPDGVTPWVADCRHCPGGEEFLSERPARRWARTHARHTRHRVALRHENVGDEGGDAEEDAAELAELIDPNEE</sequence>
<dbReference type="Pfam" id="PF26258">
    <property type="entry name" value="DUF8062"/>
    <property type="match status" value="1"/>
</dbReference>
<protein>
    <submittedName>
        <fullName evidence="2">Uncharacterized protein</fullName>
    </submittedName>
</protein>
<reference evidence="2 3" key="1">
    <citation type="journal article" date="2019" name="Int. J. Syst. Evol. Microbiol.">
        <title>The Global Catalogue of Microorganisms (GCM) 10K type strain sequencing project: providing services to taxonomists for standard genome sequencing and annotation.</title>
        <authorList>
            <consortium name="The Broad Institute Genomics Platform"/>
            <consortium name="The Broad Institute Genome Sequencing Center for Infectious Disease"/>
            <person name="Wu L."/>
            <person name="Ma J."/>
        </authorList>
    </citation>
    <scope>NUCLEOTIDE SEQUENCE [LARGE SCALE GENOMIC DNA]</scope>
    <source>
        <strain evidence="2 3">XZGYJ-43</strain>
    </source>
</reference>
<keyword evidence="3" id="KW-1185">Reference proteome</keyword>
<dbReference type="InterPro" id="IPR058375">
    <property type="entry name" value="DUF8062"/>
</dbReference>
<evidence type="ECO:0000313" key="3">
    <source>
        <dbReference type="Proteomes" id="UP001596447"/>
    </source>
</evidence>
<accession>A0ABD5Z5C4</accession>
<dbReference type="AlphaFoldDB" id="A0ABD5Z5C4"/>
<comment type="caution">
    <text evidence="2">The sequence shown here is derived from an EMBL/GenBank/DDBJ whole genome shotgun (WGS) entry which is preliminary data.</text>
</comment>
<gene>
    <name evidence="2" type="ORF">ACFQJ9_13205</name>
</gene>
<dbReference type="RefSeq" id="WP_279527141.1">
    <property type="nucleotide sequence ID" value="NZ_CP122312.1"/>
</dbReference>
<feature type="region of interest" description="Disordered" evidence="1">
    <location>
        <begin position="95"/>
        <end position="133"/>
    </location>
</feature>
<dbReference type="EMBL" id="JBHTAR010000011">
    <property type="protein sequence ID" value="MFC7200359.1"/>
    <property type="molecule type" value="Genomic_DNA"/>
</dbReference>
<feature type="compositionally biased region" description="Acidic residues" evidence="1">
    <location>
        <begin position="111"/>
        <end position="123"/>
    </location>
</feature>
<dbReference type="Proteomes" id="UP001596447">
    <property type="component" value="Unassembled WGS sequence"/>
</dbReference>
<proteinExistence type="predicted"/>
<evidence type="ECO:0000256" key="1">
    <source>
        <dbReference type="SAM" id="MobiDB-lite"/>
    </source>
</evidence>
<name>A0ABD5Z5C4_9EURY</name>
<evidence type="ECO:0000313" key="2">
    <source>
        <dbReference type="EMBL" id="MFC7200359.1"/>
    </source>
</evidence>
<organism evidence="2 3">
    <name type="scientific">Halospeciosus flavus</name>
    <dbReference type="NCBI Taxonomy" id="3032283"/>
    <lineage>
        <taxon>Archaea</taxon>
        <taxon>Methanobacteriati</taxon>
        <taxon>Methanobacteriota</taxon>
        <taxon>Stenosarchaea group</taxon>
        <taxon>Halobacteria</taxon>
        <taxon>Halobacteriales</taxon>
        <taxon>Halobacteriaceae</taxon>
        <taxon>Halospeciosus</taxon>
    </lineage>
</organism>
<feature type="compositionally biased region" description="Basic residues" evidence="1">
    <location>
        <begin position="95"/>
        <end position="104"/>
    </location>
</feature>